<feature type="signal peptide" evidence="3">
    <location>
        <begin position="1"/>
        <end position="18"/>
    </location>
</feature>
<evidence type="ECO:0000256" key="1">
    <source>
        <dbReference type="ARBA" id="ARBA00004613"/>
    </source>
</evidence>
<reference evidence="5" key="3">
    <citation type="submission" date="2025-09" db="UniProtKB">
        <authorList>
            <consortium name="Ensembl"/>
        </authorList>
    </citation>
    <scope>IDENTIFICATION</scope>
</reference>
<keyword evidence="6" id="KW-1185">Reference proteome</keyword>
<organism evidence="5 6">
    <name type="scientific">Salarias fasciatus</name>
    <name type="common">Jewelled blenny</name>
    <name type="synonym">Blennius fasciatus</name>
    <dbReference type="NCBI Taxonomy" id="181472"/>
    <lineage>
        <taxon>Eukaryota</taxon>
        <taxon>Metazoa</taxon>
        <taxon>Chordata</taxon>
        <taxon>Craniata</taxon>
        <taxon>Vertebrata</taxon>
        <taxon>Euteleostomi</taxon>
        <taxon>Actinopterygii</taxon>
        <taxon>Neopterygii</taxon>
        <taxon>Teleostei</taxon>
        <taxon>Neoteleostei</taxon>
        <taxon>Acanthomorphata</taxon>
        <taxon>Ovalentaria</taxon>
        <taxon>Blenniimorphae</taxon>
        <taxon>Blenniiformes</taxon>
        <taxon>Blennioidei</taxon>
        <taxon>Blenniidae</taxon>
        <taxon>Salariinae</taxon>
        <taxon>Salarias</taxon>
    </lineage>
</organism>
<dbReference type="SMART" id="SM00134">
    <property type="entry name" value="LU"/>
    <property type="match status" value="2"/>
</dbReference>
<feature type="chain" id="PRO_5025634988" description="UPAR/Ly6 domain-containing protein" evidence="3">
    <location>
        <begin position="19"/>
        <end position="201"/>
    </location>
</feature>
<reference evidence="5" key="2">
    <citation type="submission" date="2025-08" db="UniProtKB">
        <authorList>
            <consortium name="Ensembl"/>
        </authorList>
    </citation>
    <scope>IDENTIFICATION</scope>
</reference>
<feature type="domain" description="UPAR/Ly6" evidence="4">
    <location>
        <begin position="112"/>
        <end position="192"/>
    </location>
</feature>
<evidence type="ECO:0000259" key="4">
    <source>
        <dbReference type="SMART" id="SM00134"/>
    </source>
</evidence>
<accession>A0A672HY22</accession>
<dbReference type="FunCoup" id="A0A672HY22">
    <property type="interactions" value="298"/>
</dbReference>
<comment type="subcellular location">
    <subcellularLocation>
        <location evidence="1">Secreted</location>
    </subcellularLocation>
</comment>
<dbReference type="Pfam" id="PF00021">
    <property type="entry name" value="UPAR_LY6"/>
    <property type="match status" value="2"/>
</dbReference>
<dbReference type="GO" id="GO:0005576">
    <property type="term" value="C:extracellular region"/>
    <property type="evidence" value="ECO:0007669"/>
    <property type="project" value="UniProtKB-SubCell"/>
</dbReference>
<dbReference type="Gene3D" id="2.10.60.10">
    <property type="entry name" value="CD59"/>
    <property type="match status" value="2"/>
</dbReference>
<evidence type="ECO:0000313" key="6">
    <source>
        <dbReference type="Proteomes" id="UP000472267"/>
    </source>
</evidence>
<dbReference type="Ensembl" id="ENSSFAT00005035089.1">
    <property type="protein sequence ID" value="ENSSFAP00005033824.1"/>
    <property type="gene ID" value="ENSSFAG00005017184.1"/>
</dbReference>
<dbReference type="InterPro" id="IPR050918">
    <property type="entry name" value="CNF-like_PLA2_Inhibitor"/>
</dbReference>
<dbReference type="InterPro" id="IPR045860">
    <property type="entry name" value="Snake_toxin-like_sf"/>
</dbReference>
<dbReference type="Proteomes" id="UP000472267">
    <property type="component" value="Chromosome 11"/>
</dbReference>
<dbReference type="PANTHER" id="PTHR20914">
    <property type="entry name" value="LY6/PLAUR DOMAIN-CONTAINING PROTEIN 8"/>
    <property type="match status" value="1"/>
</dbReference>
<evidence type="ECO:0000256" key="3">
    <source>
        <dbReference type="SAM" id="SignalP"/>
    </source>
</evidence>
<dbReference type="AlphaFoldDB" id="A0A672HY22"/>
<proteinExistence type="predicted"/>
<dbReference type="InterPro" id="IPR016054">
    <property type="entry name" value="LY6_UPA_recep-like"/>
</dbReference>
<protein>
    <recommendedName>
        <fullName evidence="4">UPAR/Ly6 domain-containing protein</fullName>
    </recommendedName>
</protein>
<dbReference type="PANTHER" id="PTHR20914:SF9">
    <property type="entry name" value="COILED, ISOFORM A"/>
    <property type="match status" value="1"/>
</dbReference>
<evidence type="ECO:0000256" key="2">
    <source>
        <dbReference type="ARBA" id="ARBA00022525"/>
    </source>
</evidence>
<keyword evidence="3" id="KW-0732">Signal</keyword>
<dbReference type="CDD" id="cd00117">
    <property type="entry name" value="TFP"/>
    <property type="match status" value="1"/>
</dbReference>
<feature type="domain" description="UPAR/Ly6" evidence="4">
    <location>
        <begin position="19"/>
        <end position="110"/>
    </location>
</feature>
<evidence type="ECO:0000313" key="5">
    <source>
        <dbReference type="Ensembl" id="ENSSFAP00005033824.1"/>
    </source>
</evidence>
<reference evidence="5" key="1">
    <citation type="submission" date="2019-06" db="EMBL/GenBank/DDBJ databases">
        <authorList>
            <consortium name="Wellcome Sanger Institute Data Sharing"/>
        </authorList>
    </citation>
    <scope>NUCLEOTIDE SEQUENCE [LARGE SCALE GENOMIC DNA]</scope>
</reference>
<dbReference type="InParanoid" id="A0A672HY22"/>
<keyword evidence="2" id="KW-0964">Secreted</keyword>
<sequence>MYLFSLILWIVFLPGVCSLKCHECASGLDEACKTQECSPGYLCAAMRITADSGDHKISEFNIKSCSPREQCIQGSVNYGPIRTVLTTKCCSTDFCNNQLAADTNHSNPNGKKCFSCDGEQCTETLNCLGNEDHCISATGLMGTMKGCASMQMCSAFNIPGVPHPNGLDFKCCQGDFCNNARDTSAGVLLLVVQLTCLALIF</sequence>
<dbReference type="SUPFAM" id="SSF57302">
    <property type="entry name" value="Snake toxin-like"/>
    <property type="match status" value="2"/>
</dbReference>
<name>A0A672HY22_SALFA</name>
<dbReference type="OMA" id="ILMCAIL"/>